<feature type="compositionally biased region" description="Basic residues" evidence="1">
    <location>
        <begin position="40"/>
        <end position="56"/>
    </location>
</feature>
<name>A0A6J4MHZ7_9BACT</name>
<feature type="non-terminal residue" evidence="2">
    <location>
        <position position="409"/>
    </location>
</feature>
<feature type="region of interest" description="Disordered" evidence="1">
    <location>
        <begin position="225"/>
        <end position="409"/>
    </location>
</feature>
<organism evidence="2">
    <name type="scientific">uncultured Gemmatimonadaceae bacterium</name>
    <dbReference type="NCBI Taxonomy" id="246130"/>
    <lineage>
        <taxon>Bacteria</taxon>
        <taxon>Pseudomonadati</taxon>
        <taxon>Gemmatimonadota</taxon>
        <taxon>Gemmatimonadia</taxon>
        <taxon>Gemmatimonadales</taxon>
        <taxon>Gemmatimonadaceae</taxon>
        <taxon>environmental samples</taxon>
    </lineage>
</organism>
<protein>
    <submittedName>
        <fullName evidence="2">Uncharacterized protein</fullName>
    </submittedName>
</protein>
<feature type="region of interest" description="Disordered" evidence="1">
    <location>
        <begin position="21"/>
        <end position="129"/>
    </location>
</feature>
<reference evidence="2" key="1">
    <citation type="submission" date="2020-02" db="EMBL/GenBank/DDBJ databases">
        <authorList>
            <person name="Meier V. D."/>
        </authorList>
    </citation>
    <scope>NUCLEOTIDE SEQUENCE</scope>
    <source>
        <strain evidence="2">AVDCRST_MAG40</strain>
    </source>
</reference>
<feature type="compositionally biased region" description="Basic residues" evidence="1">
    <location>
        <begin position="273"/>
        <end position="296"/>
    </location>
</feature>
<feature type="compositionally biased region" description="Low complexity" evidence="1">
    <location>
        <begin position="57"/>
        <end position="87"/>
    </location>
</feature>
<feature type="non-terminal residue" evidence="2">
    <location>
        <position position="1"/>
    </location>
</feature>
<dbReference type="AlphaFoldDB" id="A0A6J4MHZ7"/>
<evidence type="ECO:0000256" key="1">
    <source>
        <dbReference type="SAM" id="MobiDB-lite"/>
    </source>
</evidence>
<sequence>AREPLCRGPRLAGPACTRVRRADLAEGAGADRRRDPRAGAAHRRVGAAGGRPRRGAGLRLLPPGAQPPALVGPGGRAPAAGAVAPRLRPARRAGGGRPRRDAGAPLGAQDRRARDPPRPGPLVARPLRQGQRPALVLAHGACARAVGQPGLGPAVPDRAGAVRTLRARARGAAQAADGLGAAGAAPARPLAAWAAHRRGGRPELRRARAAACGARPCLRCGAPAARRPPVRPAAPAHAPHDRPPARRRRAPAHPCATPEPRRHALAPAGDRRLVRRRRARGGGRLRHRRLAPHRPAGRAGALGAGAGSRRRVRPPGTPVHRPRRGAGRSPRLVRPALVGGGDLRRGPAAPRRRNPAPVVGQGRRAHHAGAARPVLARRPAGVRTARAGQPAAPTRCLVPQGGADLQRRA</sequence>
<feature type="compositionally biased region" description="Low complexity" evidence="1">
    <location>
        <begin position="225"/>
        <end position="237"/>
    </location>
</feature>
<dbReference type="EMBL" id="CADCTX010000945">
    <property type="protein sequence ID" value="CAA9360122.1"/>
    <property type="molecule type" value="Genomic_DNA"/>
</dbReference>
<evidence type="ECO:0000313" key="2">
    <source>
        <dbReference type="EMBL" id="CAA9360122.1"/>
    </source>
</evidence>
<gene>
    <name evidence="2" type="ORF">AVDCRST_MAG40-3427</name>
</gene>
<proteinExistence type="predicted"/>
<accession>A0A6J4MHZ7</accession>
<feature type="compositionally biased region" description="Basic and acidic residues" evidence="1">
    <location>
        <begin position="21"/>
        <end position="37"/>
    </location>
</feature>